<gene>
    <name evidence="1" type="ORF">K441DRAFT_670886</name>
</gene>
<dbReference type="EMBL" id="KV748261">
    <property type="protein sequence ID" value="OCK87449.1"/>
    <property type="molecule type" value="Genomic_DNA"/>
</dbReference>
<organism evidence="1 2">
    <name type="scientific">Cenococcum geophilum 1.58</name>
    <dbReference type="NCBI Taxonomy" id="794803"/>
    <lineage>
        <taxon>Eukaryota</taxon>
        <taxon>Fungi</taxon>
        <taxon>Dikarya</taxon>
        <taxon>Ascomycota</taxon>
        <taxon>Pezizomycotina</taxon>
        <taxon>Dothideomycetes</taxon>
        <taxon>Pleosporomycetidae</taxon>
        <taxon>Gloniales</taxon>
        <taxon>Gloniaceae</taxon>
        <taxon>Cenococcum</taxon>
    </lineage>
</organism>
<accession>A0ACC8EM55</accession>
<evidence type="ECO:0000313" key="1">
    <source>
        <dbReference type="EMBL" id="OCK87449.1"/>
    </source>
</evidence>
<reference evidence="1 2" key="1">
    <citation type="journal article" date="2016" name="Nat. Commun.">
        <title>Ectomycorrhizal ecology is imprinted in the genome of the dominant symbiotic fungus Cenococcum geophilum.</title>
        <authorList>
            <consortium name="DOE Joint Genome Institute"/>
            <person name="Peter M."/>
            <person name="Kohler A."/>
            <person name="Ohm R.A."/>
            <person name="Kuo A."/>
            <person name="Krutzmann J."/>
            <person name="Morin E."/>
            <person name="Arend M."/>
            <person name="Barry K.W."/>
            <person name="Binder M."/>
            <person name="Choi C."/>
            <person name="Clum A."/>
            <person name="Copeland A."/>
            <person name="Grisel N."/>
            <person name="Haridas S."/>
            <person name="Kipfer T."/>
            <person name="LaButti K."/>
            <person name="Lindquist E."/>
            <person name="Lipzen A."/>
            <person name="Maire R."/>
            <person name="Meier B."/>
            <person name="Mihaltcheva S."/>
            <person name="Molinier V."/>
            <person name="Murat C."/>
            <person name="Poggeler S."/>
            <person name="Quandt C.A."/>
            <person name="Sperisen C."/>
            <person name="Tritt A."/>
            <person name="Tisserant E."/>
            <person name="Crous P.W."/>
            <person name="Henrissat B."/>
            <person name="Nehls U."/>
            <person name="Egli S."/>
            <person name="Spatafora J.W."/>
            <person name="Grigoriev I.V."/>
            <person name="Martin F.M."/>
        </authorList>
    </citation>
    <scope>NUCLEOTIDE SEQUENCE [LARGE SCALE GENOMIC DNA]</scope>
    <source>
        <strain evidence="1 2">1.58</strain>
    </source>
</reference>
<name>A0ACC8EM55_9PEZI</name>
<proteinExistence type="predicted"/>
<protein>
    <submittedName>
        <fullName evidence="1">Uncharacterized protein</fullName>
    </submittedName>
</protein>
<keyword evidence="2" id="KW-1185">Reference proteome</keyword>
<sequence>MSIEMQIDDVRTSLRNQTESLNNHTFTQLNSMRKWLNDSIKPISAPVQDGNC</sequence>
<dbReference type="Proteomes" id="UP000250078">
    <property type="component" value="Unassembled WGS sequence"/>
</dbReference>
<evidence type="ECO:0000313" key="2">
    <source>
        <dbReference type="Proteomes" id="UP000250078"/>
    </source>
</evidence>